<evidence type="ECO:0000313" key="23">
    <source>
        <dbReference type="Proteomes" id="UP001142057"/>
    </source>
</evidence>
<evidence type="ECO:0000256" key="8">
    <source>
        <dbReference type="ARBA" id="ARBA00022676"/>
    </source>
</evidence>
<dbReference type="EMBL" id="JANZQH010000006">
    <property type="protein sequence ID" value="MCT2408535.1"/>
    <property type="molecule type" value="Genomic_DNA"/>
</dbReference>
<dbReference type="PANTHER" id="PTHR32282:SF11">
    <property type="entry name" value="PENICILLIN-BINDING PROTEIN 1B"/>
    <property type="match status" value="1"/>
</dbReference>
<keyword evidence="13 19" id="KW-0472">Membrane</keyword>
<dbReference type="InterPro" id="IPR050396">
    <property type="entry name" value="Glycosyltr_51/Transpeptidase"/>
</dbReference>
<evidence type="ECO:0000256" key="14">
    <source>
        <dbReference type="ARBA" id="ARBA00023268"/>
    </source>
</evidence>
<keyword evidence="19" id="KW-0812">Transmembrane</keyword>
<keyword evidence="12" id="KW-0573">Peptidoglycan synthesis</keyword>
<evidence type="ECO:0000256" key="16">
    <source>
        <dbReference type="ARBA" id="ARBA00034000"/>
    </source>
</evidence>
<evidence type="ECO:0000259" key="20">
    <source>
        <dbReference type="Pfam" id="PF00905"/>
    </source>
</evidence>
<comment type="caution">
    <text evidence="22">The sequence shown here is derived from an EMBL/GenBank/DDBJ whole genome shotgun (WGS) entry which is preliminary data.</text>
</comment>
<evidence type="ECO:0000256" key="5">
    <source>
        <dbReference type="ARBA" id="ARBA00022475"/>
    </source>
</evidence>
<keyword evidence="14" id="KW-0511">Multifunctional enzyme</keyword>
<evidence type="ECO:0000256" key="1">
    <source>
        <dbReference type="ARBA" id="ARBA00004236"/>
    </source>
</evidence>
<keyword evidence="10" id="KW-0378">Hydrolase</keyword>
<dbReference type="RefSeq" id="WP_259829812.1">
    <property type="nucleotide sequence ID" value="NZ_JANZQH010000006.1"/>
</dbReference>
<evidence type="ECO:0000256" key="18">
    <source>
        <dbReference type="SAM" id="MobiDB-lite"/>
    </source>
</evidence>
<keyword evidence="15" id="KW-0961">Cell wall biogenesis/degradation</keyword>
<keyword evidence="5" id="KW-1003">Cell membrane</keyword>
<feature type="compositionally biased region" description="Basic and acidic residues" evidence="18">
    <location>
        <begin position="770"/>
        <end position="792"/>
    </location>
</feature>
<evidence type="ECO:0000256" key="12">
    <source>
        <dbReference type="ARBA" id="ARBA00022984"/>
    </source>
</evidence>
<keyword evidence="8" id="KW-0328">Glycosyltransferase</keyword>
<accession>A0ABT2IIQ2</accession>
<evidence type="ECO:0000256" key="6">
    <source>
        <dbReference type="ARBA" id="ARBA00022645"/>
    </source>
</evidence>
<gene>
    <name evidence="22" type="ORF">NZD88_13370</name>
</gene>
<name>A0ABT2IIQ2_9FLAO</name>
<comment type="subcellular location">
    <subcellularLocation>
        <location evidence="1">Cell membrane</location>
    </subcellularLocation>
</comment>
<reference evidence="22" key="1">
    <citation type="submission" date="2022-08" db="EMBL/GenBank/DDBJ databases">
        <title>Chryseobacterium antibioticum,isolated from the rhizosphere soil of Pyrola in Tibet.</title>
        <authorList>
            <person name="Kan Y."/>
        </authorList>
    </citation>
    <scope>NUCLEOTIDE SEQUENCE</scope>
    <source>
        <strain evidence="22">Pc2-12</strain>
    </source>
</reference>
<dbReference type="SUPFAM" id="SSF56601">
    <property type="entry name" value="beta-lactamase/transpeptidase-like"/>
    <property type="match status" value="1"/>
</dbReference>
<dbReference type="SUPFAM" id="SSF53955">
    <property type="entry name" value="Lysozyme-like"/>
    <property type="match status" value="1"/>
</dbReference>
<evidence type="ECO:0000256" key="3">
    <source>
        <dbReference type="ARBA" id="ARBA00007090"/>
    </source>
</evidence>
<keyword evidence="6" id="KW-0121">Carboxypeptidase</keyword>
<feature type="domain" description="Penicillin-binding protein transpeptidase" evidence="20">
    <location>
        <begin position="468"/>
        <end position="672"/>
    </location>
</feature>
<evidence type="ECO:0000256" key="9">
    <source>
        <dbReference type="ARBA" id="ARBA00022679"/>
    </source>
</evidence>
<organism evidence="22 23">
    <name type="scientific">Chryseobacterium pyrolae</name>
    <dbReference type="NCBI Taxonomy" id="2987481"/>
    <lineage>
        <taxon>Bacteria</taxon>
        <taxon>Pseudomonadati</taxon>
        <taxon>Bacteroidota</taxon>
        <taxon>Flavobacteriia</taxon>
        <taxon>Flavobacteriales</taxon>
        <taxon>Weeksellaceae</taxon>
        <taxon>Chryseobacterium group</taxon>
        <taxon>Chryseobacterium</taxon>
    </lineage>
</organism>
<comment type="catalytic activity">
    <reaction evidence="16">
        <text>Preferential cleavage: (Ac)2-L-Lys-D-Ala-|-D-Ala. Also transpeptidation of peptidyl-alanyl moieties that are N-acyl substituents of D-alanine.</text>
        <dbReference type="EC" id="3.4.16.4"/>
    </reaction>
</comment>
<evidence type="ECO:0000256" key="13">
    <source>
        <dbReference type="ARBA" id="ARBA00023136"/>
    </source>
</evidence>
<dbReference type="Gene3D" id="3.40.710.10">
    <property type="entry name" value="DD-peptidase/beta-lactamase superfamily"/>
    <property type="match status" value="2"/>
</dbReference>
<dbReference type="InterPro" id="IPR023346">
    <property type="entry name" value="Lysozyme-like_dom_sf"/>
</dbReference>
<feature type="domain" description="Glycosyl transferase family 51" evidence="21">
    <location>
        <begin position="82"/>
        <end position="258"/>
    </location>
</feature>
<feature type="region of interest" description="Disordered" evidence="18">
    <location>
        <begin position="1"/>
        <end position="23"/>
    </location>
</feature>
<sequence>MEDNRQNAGNKGKTFPLPPKKKKDTSWKKWVKFIWIGLIAVVLGISGLFFSVSQGFLGEMPDVKELENPDIYVASEIISSDGVTLGRFEKEKTQPIVYKDLPPYLIYALQAKEDERFKEHSGIDLQSIARAVVYGGGRGGGSTITQQLAKLLFTGSASQNKIERAFQKLKEWVVAVSLEKRYTKEEIITLYFNKFDFLFNANGVEMASKVYFNKKTSELTLPEAATFVAMLENPRKNNPYRYPEKAKERRNVVLDQMQKTGYIDQATYEKAISTPIAVDFHPIKNITDGYSAYYKFYLRKEIDRYLEGYEKETGKKLNLYKDGLKIYVTLDSKMQKYAEESIREHLTDVQKRFDAEQRGRKNWPFYYLNDKQIKDVMMQAVRRTGRYKLLKADGMPEDSIIMEFKKPTKTSRFTWSGEEEVEMSPWDSIRWHKKVAQAGLMSMVPGSGEIKAWVGGIDWQHFQYDHIKQGKRQVGSTFKPFVYATAIMKLGMTPCSTVSNASYSHNGWNVPGRGGMLTLKDGLAHSQNPIAARLIEMTGVDAVIQTARDLGVTEDIPRNNTIALGSSDITIYEMLGAYSTFANYGNYNKPEMIWRIEDANGRVIKEVNVEPKEVMNPMYAYTMIELMKGVAQYGTASGELGRRGISKGVEIAAKTGTTQNNSDGWFMGITPKLATGAWVGWEDRATHFLGTGEGQGAKMALPIWAIFMKKVWADKSLGITPDDKFTRPSDWKDGCSNLKGLGEGYGDDGGLQTIDEIKNPRPVDPTPKNNTEKKEENINDNLHSTDEVDFNK</sequence>
<evidence type="ECO:0000256" key="10">
    <source>
        <dbReference type="ARBA" id="ARBA00022801"/>
    </source>
</evidence>
<dbReference type="Pfam" id="PF00912">
    <property type="entry name" value="Transgly"/>
    <property type="match status" value="1"/>
</dbReference>
<keyword evidence="19" id="KW-1133">Transmembrane helix</keyword>
<comment type="catalytic activity">
    <reaction evidence="17">
        <text>[GlcNAc-(1-&gt;4)-Mur2Ac(oyl-L-Ala-gamma-D-Glu-L-Lys-D-Ala-D-Ala)](n)-di-trans,octa-cis-undecaprenyl diphosphate + beta-D-GlcNAc-(1-&gt;4)-Mur2Ac(oyl-L-Ala-gamma-D-Glu-L-Lys-D-Ala-D-Ala)-di-trans,octa-cis-undecaprenyl diphosphate = [GlcNAc-(1-&gt;4)-Mur2Ac(oyl-L-Ala-gamma-D-Glu-L-Lys-D-Ala-D-Ala)](n+1)-di-trans,octa-cis-undecaprenyl diphosphate + di-trans,octa-cis-undecaprenyl diphosphate + H(+)</text>
        <dbReference type="Rhea" id="RHEA:23708"/>
        <dbReference type="Rhea" id="RHEA-COMP:9602"/>
        <dbReference type="Rhea" id="RHEA-COMP:9603"/>
        <dbReference type="ChEBI" id="CHEBI:15378"/>
        <dbReference type="ChEBI" id="CHEBI:58405"/>
        <dbReference type="ChEBI" id="CHEBI:60033"/>
        <dbReference type="ChEBI" id="CHEBI:78435"/>
        <dbReference type="EC" id="2.4.99.28"/>
    </reaction>
</comment>
<keyword evidence="9" id="KW-0808">Transferase</keyword>
<comment type="similarity">
    <text evidence="4">In the N-terminal section; belongs to the glycosyltransferase 51 family.</text>
</comment>
<keyword evidence="23" id="KW-1185">Reference proteome</keyword>
<evidence type="ECO:0000256" key="11">
    <source>
        <dbReference type="ARBA" id="ARBA00022960"/>
    </source>
</evidence>
<dbReference type="Proteomes" id="UP001142057">
    <property type="component" value="Unassembled WGS sequence"/>
</dbReference>
<dbReference type="InterPro" id="IPR012338">
    <property type="entry name" value="Beta-lactam/transpept-like"/>
</dbReference>
<dbReference type="PANTHER" id="PTHR32282">
    <property type="entry name" value="BINDING PROTEIN TRANSPEPTIDASE, PUTATIVE-RELATED"/>
    <property type="match status" value="1"/>
</dbReference>
<feature type="transmembrane region" description="Helical" evidence="19">
    <location>
        <begin position="30"/>
        <end position="52"/>
    </location>
</feature>
<evidence type="ECO:0000256" key="19">
    <source>
        <dbReference type="SAM" id="Phobius"/>
    </source>
</evidence>
<evidence type="ECO:0000256" key="2">
    <source>
        <dbReference type="ARBA" id="ARBA00004752"/>
    </source>
</evidence>
<keyword evidence="7" id="KW-0645">Protease</keyword>
<dbReference type="Pfam" id="PF00905">
    <property type="entry name" value="Transpeptidase"/>
    <property type="match status" value="1"/>
</dbReference>
<comment type="similarity">
    <text evidence="3">In the C-terminal section; belongs to the transpeptidase family.</text>
</comment>
<evidence type="ECO:0000259" key="21">
    <source>
        <dbReference type="Pfam" id="PF00912"/>
    </source>
</evidence>
<keyword evidence="11" id="KW-0133">Cell shape</keyword>
<dbReference type="InterPro" id="IPR001460">
    <property type="entry name" value="PCN-bd_Tpept"/>
</dbReference>
<evidence type="ECO:0000256" key="17">
    <source>
        <dbReference type="ARBA" id="ARBA00049902"/>
    </source>
</evidence>
<comment type="pathway">
    <text evidence="2">Cell wall biogenesis; peptidoglycan biosynthesis.</text>
</comment>
<feature type="region of interest" description="Disordered" evidence="18">
    <location>
        <begin position="749"/>
        <end position="792"/>
    </location>
</feature>
<dbReference type="InterPro" id="IPR001264">
    <property type="entry name" value="Glyco_trans_51"/>
</dbReference>
<dbReference type="InterPro" id="IPR036950">
    <property type="entry name" value="PBP_transglycosylase"/>
</dbReference>
<dbReference type="Gene3D" id="1.10.3810.10">
    <property type="entry name" value="Biosynthetic peptidoglycan transglycosylase-like"/>
    <property type="match status" value="1"/>
</dbReference>
<evidence type="ECO:0000313" key="22">
    <source>
        <dbReference type="EMBL" id="MCT2408535.1"/>
    </source>
</evidence>
<proteinExistence type="inferred from homology"/>
<protein>
    <submittedName>
        <fullName evidence="22">Transglycosylase domain-containing protein</fullName>
    </submittedName>
</protein>
<evidence type="ECO:0000256" key="7">
    <source>
        <dbReference type="ARBA" id="ARBA00022670"/>
    </source>
</evidence>
<evidence type="ECO:0000256" key="4">
    <source>
        <dbReference type="ARBA" id="ARBA00007739"/>
    </source>
</evidence>
<evidence type="ECO:0000256" key="15">
    <source>
        <dbReference type="ARBA" id="ARBA00023316"/>
    </source>
</evidence>